<dbReference type="Proteomes" id="UP000263517">
    <property type="component" value="Unassembled WGS sequence"/>
</dbReference>
<evidence type="ECO:0008006" key="4">
    <source>
        <dbReference type="Google" id="ProtNLM"/>
    </source>
</evidence>
<dbReference type="InterPro" id="IPR011010">
    <property type="entry name" value="DNA_brk_join_enz"/>
</dbReference>
<name>A0A350P413_9ALTE</name>
<dbReference type="EMBL" id="DNAN01000349">
    <property type="protein sequence ID" value="HAW76030.1"/>
    <property type="molecule type" value="Genomic_DNA"/>
</dbReference>
<evidence type="ECO:0000313" key="2">
    <source>
        <dbReference type="EMBL" id="HAW76030.1"/>
    </source>
</evidence>
<keyword evidence="1" id="KW-0233">DNA recombination</keyword>
<gene>
    <name evidence="2" type="ORF">DCW74_09890</name>
</gene>
<dbReference type="Gene3D" id="1.10.443.10">
    <property type="entry name" value="Intergrase catalytic core"/>
    <property type="match status" value="1"/>
</dbReference>
<protein>
    <recommendedName>
        <fullName evidence="4">Core-binding (CB) domain-containing protein</fullName>
    </recommendedName>
</protein>
<reference evidence="2 3" key="1">
    <citation type="journal article" date="2018" name="Nat. Biotechnol.">
        <title>A standardized bacterial taxonomy based on genome phylogeny substantially revises the tree of life.</title>
        <authorList>
            <person name="Parks D.H."/>
            <person name="Chuvochina M."/>
            <person name="Waite D.W."/>
            <person name="Rinke C."/>
            <person name="Skarshewski A."/>
            <person name="Chaumeil P.A."/>
            <person name="Hugenholtz P."/>
        </authorList>
    </citation>
    <scope>NUCLEOTIDE SEQUENCE [LARGE SCALE GENOMIC DNA]</scope>
    <source>
        <strain evidence="2">UBA11978</strain>
    </source>
</reference>
<comment type="caution">
    <text evidence="2">The sequence shown here is derived from an EMBL/GenBank/DDBJ whole genome shotgun (WGS) entry which is preliminary data.</text>
</comment>
<dbReference type="GO" id="GO:0015074">
    <property type="term" value="P:DNA integration"/>
    <property type="evidence" value="ECO:0007669"/>
    <property type="project" value="InterPro"/>
</dbReference>
<organism evidence="2 3">
    <name type="scientific">Alteromonas australica</name>
    <dbReference type="NCBI Taxonomy" id="589873"/>
    <lineage>
        <taxon>Bacteria</taxon>
        <taxon>Pseudomonadati</taxon>
        <taxon>Pseudomonadota</taxon>
        <taxon>Gammaproteobacteria</taxon>
        <taxon>Alteromonadales</taxon>
        <taxon>Alteromonadaceae</taxon>
        <taxon>Alteromonas/Salinimonas group</taxon>
        <taxon>Alteromonas</taxon>
    </lineage>
</organism>
<dbReference type="AlphaFoldDB" id="A0A350P413"/>
<sequence length="555" mass="62195">MNMARKDFSSAALVIDKGSSNHIIADHLSKTINFVPESYVINFPESPLTVRKLDFGRYYGVGCDEVTYYCHKVIEVLLGSAIASQGKTKSVASIITYAKRVSRSFLCYCSFMSMAMKGEIGLRHIDRGFVASFIRYLEASGAGYTTQKNIYTCCKSVLGELVRCGLLSSDIFPPNPYPHSNRRKSSEKAFSKKEFTQVINALKREVIAVKEASGPILAEGLAFCAVAIVARTGLNLTPLIELSMGCLLPHPLRRDRSILITYKRRAHKVNYQSVSSGAVSTLDDEVDTLSVVLPDISAIIKMVAERNDSIRSRGEWKDRLFVRERPLKNPDERTPAPITINTINRALEALVVRHELISDNGDRLVVNVSRLRKTFANKIWELSGNDPFLTAMLAGNTPKVLLDSYLEAPADAEKNWALMGEVRNKELLENDHADLGIIPVKEVNTAVARCKDTVNGHRAPKNGSHCVEFLNCFRCSSFVVTADDLHRLLSFYWLLVRERGRIGAKNWVRLYRHIIKIIDEKILPKFDKSTVVAAREKARQNPHPFWKDPEILGLA</sequence>
<proteinExistence type="predicted"/>
<evidence type="ECO:0000313" key="3">
    <source>
        <dbReference type="Proteomes" id="UP000263517"/>
    </source>
</evidence>
<evidence type="ECO:0000256" key="1">
    <source>
        <dbReference type="ARBA" id="ARBA00023172"/>
    </source>
</evidence>
<dbReference type="SUPFAM" id="SSF56349">
    <property type="entry name" value="DNA breaking-rejoining enzymes"/>
    <property type="match status" value="1"/>
</dbReference>
<accession>A0A350P413</accession>
<dbReference type="InterPro" id="IPR013762">
    <property type="entry name" value="Integrase-like_cat_sf"/>
</dbReference>
<dbReference type="GO" id="GO:0003677">
    <property type="term" value="F:DNA binding"/>
    <property type="evidence" value="ECO:0007669"/>
    <property type="project" value="InterPro"/>
</dbReference>
<dbReference type="GO" id="GO:0006310">
    <property type="term" value="P:DNA recombination"/>
    <property type="evidence" value="ECO:0007669"/>
    <property type="project" value="UniProtKB-KW"/>
</dbReference>